<evidence type="ECO:0000256" key="1">
    <source>
        <dbReference type="ARBA" id="ARBA00003529"/>
    </source>
</evidence>
<dbReference type="AlphaFoldDB" id="A0A6P1E9Y8"/>
<dbReference type="InterPro" id="IPR036388">
    <property type="entry name" value="WH-like_DNA-bd_sf"/>
</dbReference>
<dbReference type="SMR" id="A0A6P1E9Y8"/>
<dbReference type="InterPro" id="IPR053924">
    <property type="entry name" value="RecX_HTH_2nd"/>
</dbReference>
<proteinExistence type="inferred from homology"/>
<dbReference type="InterPro" id="IPR053925">
    <property type="entry name" value="RecX_HTH_3rd"/>
</dbReference>
<dbReference type="GO" id="GO:0006282">
    <property type="term" value="P:regulation of DNA repair"/>
    <property type="evidence" value="ECO:0007669"/>
    <property type="project" value="UniProtKB-UniRule"/>
</dbReference>
<evidence type="ECO:0000259" key="9">
    <source>
        <dbReference type="Pfam" id="PF21982"/>
    </source>
</evidence>
<dbReference type="Pfam" id="PF21981">
    <property type="entry name" value="RecX_HTH3"/>
    <property type="match status" value="1"/>
</dbReference>
<dbReference type="InterPro" id="IPR053926">
    <property type="entry name" value="RecX_HTH_1st"/>
</dbReference>
<dbReference type="NCBIfam" id="NF010733">
    <property type="entry name" value="PRK14135.1"/>
    <property type="match status" value="1"/>
</dbReference>
<evidence type="ECO:0000256" key="6">
    <source>
        <dbReference type="HAMAP-Rule" id="MF_01114"/>
    </source>
</evidence>
<sequence length="266" mass="30820">MTQSITKIEAQKRKGRFNVYVDGQYAFPISEDVFIKYRLFKGMELDKQLIETLKNADNISKLHTRALNYLAHNLRTEHEVKSKLLEITDNPDAIEQVISQLKDQQLVNDRKYADSYVRTVVRQKKNGPNWIRQKLFEKKVPKSLIDASLGDFFPEDQMIEIGVTVADNQLRHHQNESEKMAINKIKETLVRRGFGFDIIPDIMEQVDTSGLASHDSDIIGGVAEKYWHKYAKLEKYKQLQKTKQALFRKGFSMDDIEAVLEDLAES</sequence>
<dbReference type="PANTHER" id="PTHR33602:SF1">
    <property type="entry name" value="REGULATORY PROTEIN RECX FAMILY PROTEIN"/>
    <property type="match status" value="1"/>
</dbReference>
<reference evidence="10 11" key="1">
    <citation type="submission" date="2019-12" db="EMBL/GenBank/DDBJ databases">
        <title>Lactobacillus hilgardii FLUB.</title>
        <authorList>
            <person name="Gustaw K."/>
        </authorList>
    </citation>
    <scope>NUCLEOTIDE SEQUENCE [LARGE SCALE GENOMIC DNA]</scope>
    <source>
        <strain evidence="10 11">FLUB</strain>
    </source>
</reference>
<comment type="subcellular location">
    <subcellularLocation>
        <location evidence="2 6">Cytoplasm</location>
    </subcellularLocation>
</comment>
<evidence type="ECO:0000256" key="3">
    <source>
        <dbReference type="ARBA" id="ARBA00009695"/>
    </source>
</evidence>
<evidence type="ECO:0000256" key="5">
    <source>
        <dbReference type="ARBA" id="ARBA00022490"/>
    </source>
</evidence>
<comment type="function">
    <text evidence="1 6">Modulates RecA activity.</text>
</comment>
<feature type="domain" description="RecX third three-helical" evidence="8">
    <location>
        <begin position="222"/>
        <end position="260"/>
    </location>
</feature>
<dbReference type="GeneID" id="69058781"/>
<dbReference type="RefSeq" id="WP_004466984.1">
    <property type="nucleotide sequence ID" value="NZ_CABKOL010000104.1"/>
</dbReference>
<evidence type="ECO:0000256" key="4">
    <source>
        <dbReference type="ARBA" id="ARBA00018111"/>
    </source>
</evidence>
<comment type="similarity">
    <text evidence="3 6">Belongs to the RecX family.</text>
</comment>
<evidence type="ECO:0000259" key="8">
    <source>
        <dbReference type="Pfam" id="PF21981"/>
    </source>
</evidence>
<dbReference type="EMBL" id="CP047121">
    <property type="protein sequence ID" value="QHB52572.1"/>
    <property type="molecule type" value="Genomic_DNA"/>
</dbReference>
<evidence type="ECO:0000313" key="10">
    <source>
        <dbReference type="EMBL" id="QHB52572.1"/>
    </source>
</evidence>
<evidence type="ECO:0000313" key="11">
    <source>
        <dbReference type="Proteomes" id="UP000465035"/>
    </source>
</evidence>
<evidence type="ECO:0000256" key="2">
    <source>
        <dbReference type="ARBA" id="ARBA00004496"/>
    </source>
</evidence>
<dbReference type="Gene3D" id="1.10.10.10">
    <property type="entry name" value="Winged helix-like DNA-binding domain superfamily/Winged helix DNA-binding domain"/>
    <property type="match status" value="4"/>
</dbReference>
<keyword evidence="5 6" id="KW-0963">Cytoplasm</keyword>
<dbReference type="Pfam" id="PF02631">
    <property type="entry name" value="RecX_HTH2"/>
    <property type="match status" value="1"/>
</dbReference>
<gene>
    <name evidence="6 10" type="primary">recX</name>
    <name evidence="10" type="ORF">GQR93_10415</name>
</gene>
<evidence type="ECO:0000259" key="7">
    <source>
        <dbReference type="Pfam" id="PF02631"/>
    </source>
</evidence>
<feature type="domain" description="RecX first three-helical" evidence="9">
    <location>
        <begin position="65"/>
        <end position="101"/>
    </location>
</feature>
<dbReference type="HAMAP" id="MF_01114">
    <property type="entry name" value="RecX"/>
    <property type="match status" value="1"/>
</dbReference>
<dbReference type="InterPro" id="IPR003783">
    <property type="entry name" value="Regulatory_RecX"/>
</dbReference>
<accession>A0A6P1E9Y8</accession>
<feature type="domain" description="RecX second three-helical" evidence="7">
    <location>
        <begin position="108"/>
        <end position="149"/>
    </location>
</feature>
<dbReference type="PANTHER" id="PTHR33602">
    <property type="entry name" value="REGULATORY PROTEIN RECX FAMILY PROTEIN"/>
    <property type="match status" value="1"/>
</dbReference>
<dbReference type="Pfam" id="PF21982">
    <property type="entry name" value="RecX_HTH1"/>
    <property type="match status" value="1"/>
</dbReference>
<dbReference type="Proteomes" id="UP000465035">
    <property type="component" value="Chromosome"/>
</dbReference>
<protein>
    <recommendedName>
        <fullName evidence="4 6">Regulatory protein RecX</fullName>
    </recommendedName>
</protein>
<organism evidence="10 11">
    <name type="scientific">Lentilactobacillus hilgardii</name>
    <name type="common">Lactobacillus hilgardii</name>
    <dbReference type="NCBI Taxonomy" id="1588"/>
    <lineage>
        <taxon>Bacteria</taxon>
        <taxon>Bacillati</taxon>
        <taxon>Bacillota</taxon>
        <taxon>Bacilli</taxon>
        <taxon>Lactobacillales</taxon>
        <taxon>Lactobacillaceae</taxon>
        <taxon>Lentilactobacillus</taxon>
    </lineage>
</organism>
<dbReference type="GO" id="GO:0005737">
    <property type="term" value="C:cytoplasm"/>
    <property type="evidence" value="ECO:0007669"/>
    <property type="project" value="UniProtKB-SubCell"/>
</dbReference>
<name>A0A6P1E9Y8_LENHI</name>